<evidence type="ECO:0000256" key="5">
    <source>
        <dbReference type="ARBA" id="ARBA00023136"/>
    </source>
</evidence>
<keyword evidence="3 6" id="KW-0812">Transmembrane</keyword>
<dbReference type="eggNOG" id="ENOG502RX9H">
    <property type="taxonomic scope" value="Eukaryota"/>
</dbReference>
<feature type="domain" description="Amino acid transporter transmembrane" evidence="7">
    <location>
        <begin position="141"/>
        <end position="424"/>
    </location>
</feature>
<comment type="subcellular location">
    <subcellularLocation>
        <location evidence="1">Membrane</location>
        <topology evidence="1">Multi-pass membrane protein</topology>
    </subcellularLocation>
</comment>
<dbReference type="STRING" id="692275.N1QG67"/>
<gene>
    <name evidence="8" type="ORF">SEPMUDRAFT_49266</name>
</gene>
<dbReference type="Proteomes" id="UP000016931">
    <property type="component" value="Unassembled WGS sequence"/>
</dbReference>
<dbReference type="GO" id="GO:0015179">
    <property type="term" value="F:L-amino acid transmembrane transporter activity"/>
    <property type="evidence" value="ECO:0007669"/>
    <property type="project" value="TreeGrafter"/>
</dbReference>
<dbReference type="GO" id="GO:0016020">
    <property type="term" value="C:membrane"/>
    <property type="evidence" value="ECO:0007669"/>
    <property type="project" value="UniProtKB-SubCell"/>
</dbReference>
<accession>N1QG67</accession>
<feature type="transmembrane region" description="Helical" evidence="6">
    <location>
        <begin position="408"/>
        <end position="434"/>
    </location>
</feature>
<feature type="transmembrane region" description="Helical" evidence="6">
    <location>
        <begin position="138"/>
        <end position="159"/>
    </location>
</feature>
<feature type="transmembrane region" description="Helical" evidence="6">
    <location>
        <begin position="171"/>
        <end position="192"/>
    </location>
</feature>
<organism evidence="8 9">
    <name type="scientific">Sphaerulina musiva (strain SO2202)</name>
    <name type="common">Poplar stem canker fungus</name>
    <name type="synonym">Septoria musiva</name>
    <dbReference type="NCBI Taxonomy" id="692275"/>
    <lineage>
        <taxon>Eukaryota</taxon>
        <taxon>Fungi</taxon>
        <taxon>Dikarya</taxon>
        <taxon>Ascomycota</taxon>
        <taxon>Pezizomycotina</taxon>
        <taxon>Dothideomycetes</taxon>
        <taxon>Dothideomycetidae</taxon>
        <taxon>Mycosphaerellales</taxon>
        <taxon>Mycosphaerellaceae</taxon>
        <taxon>Sphaerulina</taxon>
    </lineage>
</organism>
<evidence type="ECO:0000256" key="6">
    <source>
        <dbReference type="SAM" id="Phobius"/>
    </source>
</evidence>
<keyword evidence="5 6" id="KW-0472">Membrane</keyword>
<feature type="transmembrane region" description="Helical" evidence="6">
    <location>
        <begin position="51"/>
        <end position="72"/>
    </location>
</feature>
<dbReference type="PANTHER" id="PTHR22950">
    <property type="entry name" value="AMINO ACID TRANSPORTER"/>
    <property type="match status" value="1"/>
</dbReference>
<dbReference type="Pfam" id="PF01490">
    <property type="entry name" value="Aa_trans"/>
    <property type="match status" value="1"/>
</dbReference>
<dbReference type="HOGENOM" id="CLU_027816_3_1_1"/>
<reference evidence="8 9" key="1">
    <citation type="journal article" date="2012" name="PLoS Pathog.">
        <title>Diverse lifestyles and strategies of plant pathogenesis encoded in the genomes of eighteen Dothideomycetes fungi.</title>
        <authorList>
            <person name="Ohm R.A."/>
            <person name="Feau N."/>
            <person name="Henrissat B."/>
            <person name="Schoch C.L."/>
            <person name="Horwitz B.A."/>
            <person name="Barry K.W."/>
            <person name="Condon B.J."/>
            <person name="Copeland A.C."/>
            <person name="Dhillon B."/>
            <person name="Glaser F."/>
            <person name="Hesse C.N."/>
            <person name="Kosti I."/>
            <person name="LaButti K."/>
            <person name="Lindquist E.A."/>
            <person name="Lucas S."/>
            <person name="Salamov A.A."/>
            <person name="Bradshaw R.E."/>
            <person name="Ciuffetti L."/>
            <person name="Hamelin R.C."/>
            <person name="Kema G.H.J."/>
            <person name="Lawrence C."/>
            <person name="Scott J.A."/>
            <person name="Spatafora J.W."/>
            <person name="Turgeon B.G."/>
            <person name="de Wit P.J.G.M."/>
            <person name="Zhong S."/>
            <person name="Goodwin S.B."/>
            <person name="Grigoriev I.V."/>
        </authorList>
    </citation>
    <scope>NUCLEOTIDE SEQUENCE [LARGE SCALE GENOMIC DNA]</scope>
    <source>
        <strain evidence="8 9">SO2202</strain>
    </source>
</reference>
<dbReference type="OMA" id="KHIFMRI"/>
<evidence type="ECO:0000256" key="4">
    <source>
        <dbReference type="ARBA" id="ARBA00022989"/>
    </source>
</evidence>
<dbReference type="PANTHER" id="PTHR22950:SF683">
    <property type="entry name" value="AMINO ACID TRANSPORTER (EUROFUNG)"/>
    <property type="match status" value="1"/>
</dbReference>
<keyword evidence="4 6" id="KW-1133">Transmembrane helix</keyword>
<sequence>MLLDSKKAHEASLAPVSTNGLGEVESLAKSNDAPQDVFGQLSEDGPNYRDVGWAGTAILMFKTQVGLGVLGIPGAFDVLGMIPGIIMILLIAFMTTWAAWMVGQFKIKHPHVYGIDDAGRLIAGAFGRETISIAINSLSVHGACTAIFVAVAALIGFCFGSIQTLAKVSWIAWAGVAGILTAIFTLTIAVGVQERPAAAPQTGEYKSDYKLFGSPTFAEAISSVSTIVFAFSCLPAFFACYAEMRDPRKFTRSLCVAQGSVTVVYLCIGIVVYYYCGSYVSSPALGSAGTLMKKVCYGIALPGLIASCMLFIHMPAKTIFIRFMRNTRHLTSNTPIHWMSWLGCTGTITAVAYILGNAIPVFSQLLSLVGALLATITCFQPTGLMWLYDNSGWWQAENFSRPTRNWFFYFNFATAMLLIIGGTFVTVGGTYGAILEIINAERTSPWSCADNSNST</sequence>
<evidence type="ECO:0000313" key="8">
    <source>
        <dbReference type="EMBL" id="EMF10797.1"/>
    </source>
</evidence>
<feature type="transmembrane region" description="Helical" evidence="6">
    <location>
        <begin position="254"/>
        <end position="275"/>
    </location>
</feature>
<dbReference type="AlphaFoldDB" id="N1QG67"/>
<feature type="transmembrane region" description="Helical" evidence="6">
    <location>
        <begin position="79"/>
        <end position="100"/>
    </location>
</feature>
<name>N1QG67_SPHMS</name>
<proteinExistence type="inferred from homology"/>
<dbReference type="OrthoDB" id="40134at2759"/>
<dbReference type="GeneID" id="27906243"/>
<dbReference type="InterPro" id="IPR013057">
    <property type="entry name" value="AA_transpt_TM"/>
</dbReference>
<evidence type="ECO:0000256" key="2">
    <source>
        <dbReference type="ARBA" id="ARBA00008066"/>
    </source>
</evidence>
<dbReference type="EMBL" id="KB456267">
    <property type="protein sequence ID" value="EMF10797.1"/>
    <property type="molecule type" value="Genomic_DNA"/>
</dbReference>
<comment type="similarity">
    <text evidence="2">Belongs to the amino acid/polyamine transporter 2 family.</text>
</comment>
<evidence type="ECO:0000313" key="9">
    <source>
        <dbReference type="Proteomes" id="UP000016931"/>
    </source>
</evidence>
<protein>
    <recommendedName>
        <fullName evidence="7">Amino acid transporter transmembrane domain-containing protein</fullName>
    </recommendedName>
</protein>
<evidence type="ECO:0000259" key="7">
    <source>
        <dbReference type="Pfam" id="PF01490"/>
    </source>
</evidence>
<feature type="transmembrane region" description="Helical" evidence="6">
    <location>
        <begin position="336"/>
        <end position="355"/>
    </location>
</feature>
<evidence type="ECO:0000256" key="1">
    <source>
        <dbReference type="ARBA" id="ARBA00004141"/>
    </source>
</evidence>
<keyword evidence="9" id="KW-1185">Reference proteome</keyword>
<evidence type="ECO:0000256" key="3">
    <source>
        <dbReference type="ARBA" id="ARBA00022692"/>
    </source>
</evidence>
<feature type="transmembrane region" description="Helical" evidence="6">
    <location>
        <begin position="220"/>
        <end position="242"/>
    </location>
</feature>
<feature type="transmembrane region" description="Helical" evidence="6">
    <location>
        <begin position="295"/>
        <end position="316"/>
    </location>
</feature>
<dbReference type="RefSeq" id="XP_016758918.1">
    <property type="nucleotide sequence ID" value="XM_016909106.1"/>
</dbReference>
<feature type="transmembrane region" description="Helical" evidence="6">
    <location>
        <begin position="361"/>
        <end position="387"/>
    </location>
</feature>